<evidence type="ECO:0000259" key="1">
    <source>
        <dbReference type="Pfam" id="PF00722"/>
    </source>
</evidence>
<protein>
    <recommendedName>
        <fullName evidence="1">GH16 domain-containing protein</fullName>
    </recommendedName>
</protein>
<dbReference type="Gene3D" id="2.60.120.200">
    <property type="match status" value="1"/>
</dbReference>
<dbReference type="GO" id="GO:0005975">
    <property type="term" value="P:carbohydrate metabolic process"/>
    <property type="evidence" value="ECO:0007669"/>
    <property type="project" value="InterPro"/>
</dbReference>
<dbReference type="Pfam" id="PF00722">
    <property type="entry name" value="Glyco_hydro_16"/>
    <property type="match status" value="1"/>
</dbReference>
<sequence length="76" mass="8240">MTGLLRPSSKEFARPASRLHLADGKSVHLSLDERIGSGFVSQDLYQHGIFSASIKLPADYTSGVVAFYASSFCFSI</sequence>
<dbReference type="AlphaFoldDB" id="A0A498IF29"/>
<dbReference type="EMBL" id="RDQH01000338">
    <property type="protein sequence ID" value="RXH81966.1"/>
    <property type="molecule type" value="Genomic_DNA"/>
</dbReference>
<proteinExistence type="predicted"/>
<dbReference type="SUPFAM" id="SSF49899">
    <property type="entry name" value="Concanavalin A-like lectins/glucanases"/>
    <property type="match status" value="1"/>
</dbReference>
<evidence type="ECO:0000313" key="3">
    <source>
        <dbReference type="Proteomes" id="UP000290289"/>
    </source>
</evidence>
<dbReference type="STRING" id="3750.A0A498IF29"/>
<gene>
    <name evidence="2" type="ORF">DVH24_036307</name>
</gene>
<dbReference type="Proteomes" id="UP000290289">
    <property type="component" value="Chromosome 12"/>
</dbReference>
<name>A0A498IF29_MALDO</name>
<comment type="caution">
    <text evidence="2">The sequence shown here is derived from an EMBL/GenBank/DDBJ whole genome shotgun (WGS) entry which is preliminary data.</text>
</comment>
<dbReference type="InterPro" id="IPR013320">
    <property type="entry name" value="ConA-like_dom_sf"/>
</dbReference>
<dbReference type="GO" id="GO:0004553">
    <property type="term" value="F:hydrolase activity, hydrolyzing O-glycosyl compounds"/>
    <property type="evidence" value="ECO:0007669"/>
    <property type="project" value="InterPro"/>
</dbReference>
<feature type="domain" description="GH16" evidence="1">
    <location>
        <begin position="19"/>
        <end position="71"/>
    </location>
</feature>
<dbReference type="InterPro" id="IPR000757">
    <property type="entry name" value="Beta-glucanase-like"/>
</dbReference>
<keyword evidence="3" id="KW-1185">Reference proteome</keyword>
<accession>A0A498IF29</accession>
<reference evidence="2 3" key="1">
    <citation type="submission" date="2018-10" db="EMBL/GenBank/DDBJ databases">
        <title>A high-quality apple genome assembly.</title>
        <authorList>
            <person name="Hu J."/>
        </authorList>
    </citation>
    <scope>NUCLEOTIDE SEQUENCE [LARGE SCALE GENOMIC DNA]</scope>
    <source>
        <strain evidence="3">cv. HFTH1</strain>
        <tissue evidence="2">Young leaf</tissue>
    </source>
</reference>
<organism evidence="2 3">
    <name type="scientific">Malus domestica</name>
    <name type="common">Apple</name>
    <name type="synonym">Pyrus malus</name>
    <dbReference type="NCBI Taxonomy" id="3750"/>
    <lineage>
        <taxon>Eukaryota</taxon>
        <taxon>Viridiplantae</taxon>
        <taxon>Streptophyta</taxon>
        <taxon>Embryophyta</taxon>
        <taxon>Tracheophyta</taxon>
        <taxon>Spermatophyta</taxon>
        <taxon>Magnoliopsida</taxon>
        <taxon>eudicotyledons</taxon>
        <taxon>Gunneridae</taxon>
        <taxon>Pentapetalae</taxon>
        <taxon>rosids</taxon>
        <taxon>fabids</taxon>
        <taxon>Rosales</taxon>
        <taxon>Rosaceae</taxon>
        <taxon>Amygdaloideae</taxon>
        <taxon>Maleae</taxon>
        <taxon>Malus</taxon>
    </lineage>
</organism>
<evidence type="ECO:0000313" key="2">
    <source>
        <dbReference type="EMBL" id="RXH81966.1"/>
    </source>
</evidence>